<feature type="signal peptide" evidence="4">
    <location>
        <begin position="1"/>
        <end position="19"/>
    </location>
</feature>
<gene>
    <name evidence="6" type="ORF">ACFOLC_03940</name>
</gene>
<evidence type="ECO:0000259" key="5">
    <source>
        <dbReference type="Pfam" id="PF05433"/>
    </source>
</evidence>
<keyword evidence="2" id="KW-0472">Membrane</keyword>
<keyword evidence="7" id="KW-1185">Reference proteome</keyword>
<dbReference type="InterPro" id="IPR051407">
    <property type="entry name" value="Bact_OM_lipoprot/Surf_antigen"/>
</dbReference>
<evidence type="ECO:0000256" key="1">
    <source>
        <dbReference type="ARBA" id="ARBA00004370"/>
    </source>
</evidence>
<name>A0ABV7RKK1_9GAMM</name>
<dbReference type="PANTHER" id="PTHR35603:SF2">
    <property type="entry name" value="OUTER MEMBRANE LIPOPROTEIN"/>
    <property type="match status" value="1"/>
</dbReference>
<feature type="region of interest" description="Disordered" evidence="3">
    <location>
        <begin position="24"/>
        <end position="43"/>
    </location>
</feature>
<feature type="domain" description="Glycine zipper 2TM" evidence="5">
    <location>
        <begin position="124"/>
        <end position="163"/>
    </location>
</feature>
<organism evidence="6 7">
    <name type="scientific">Lysobacter cavernae</name>
    <dbReference type="NCBI Taxonomy" id="1685901"/>
    <lineage>
        <taxon>Bacteria</taxon>
        <taxon>Pseudomonadati</taxon>
        <taxon>Pseudomonadota</taxon>
        <taxon>Gammaproteobacteria</taxon>
        <taxon>Lysobacterales</taxon>
        <taxon>Lysobacteraceae</taxon>
        <taxon>Lysobacter</taxon>
    </lineage>
</organism>
<comment type="caution">
    <text evidence="6">The sequence shown here is derived from an EMBL/GenBank/DDBJ whole genome shotgun (WGS) entry which is preliminary data.</text>
</comment>
<dbReference type="Pfam" id="PF05433">
    <property type="entry name" value="Rick_17kDa_Anti"/>
    <property type="match status" value="1"/>
</dbReference>
<dbReference type="EMBL" id="JBHRXK010000001">
    <property type="protein sequence ID" value="MFC3550159.1"/>
    <property type="molecule type" value="Genomic_DNA"/>
</dbReference>
<evidence type="ECO:0000256" key="4">
    <source>
        <dbReference type="SAM" id="SignalP"/>
    </source>
</evidence>
<keyword evidence="4" id="KW-0732">Signal</keyword>
<dbReference type="InterPro" id="IPR008816">
    <property type="entry name" value="Gly_zipper_2TM_dom"/>
</dbReference>
<evidence type="ECO:0000256" key="3">
    <source>
        <dbReference type="SAM" id="MobiDB-lite"/>
    </source>
</evidence>
<protein>
    <submittedName>
        <fullName evidence="6">Glycine zipper 2TM domain-containing protein</fullName>
    </submittedName>
</protein>
<sequence length="230" mass="24565">MNRLLVTTLALALSATAGAASAQSTYGSSGRYDQSYPDRYGQSSGGQYDYARVLRVDPVFDSYGAGNHGAGSQQRCYERPTYVNGNDGYYNGDNDGYYRRNDGGYDPYGGYRRSTGSESGRTIATVIGGVVGAAVGSQVGGGSARYATSAIGSMVGGLAGRQIYEQNQRQRDRVGTVRVCDPVPAGNGSLVDGAVNAYDVTYEYAGRSYTTRTNYHPGDRIRVRVDVRPE</sequence>
<evidence type="ECO:0000313" key="6">
    <source>
        <dbReference type="EMBL" id="MFC3550159.1"/>
    </source>
</evidence>
<evidence type="ECO:0000256" key="2">
    <source>
        <dbReference type="ARBA" id="ARBA00023136"/>
    </source>
</evidence>
<dbReference type="PANTHER" id="PTHR35603">
    <property type="match status" value="1"/>
</dbReference>
<proteinExistence type="predicted"/>
<dbReference type="Proteomes" id="UP001595740">
    <property type="component" value="Unassembled WGS sequence"/>
</dbReference>
<accession>A0ABV7RKK1</accession>
<evidence type="ECO:0000313" key="7">
    <source>
        <dbReference type="Proteomes" id="UP001595740"/>
    </source>
</evidence>
<reference evidence="7" key="1">
    <citation type="journal article" date="2019" name="Int. J. Syst. Evol. Microbiol.">
        <title>The Global Catalogue of Microorganisms (GCM) 10K type strain sequencing project: providing services to taxonomists for standard genome sequencing and annotation.</title>
        <authorList>
            <consortium name="The Broad Institute Genomics Platform"/>
            <consortium name="The Broad Institute Genome Sequencing Center for Infectious Disease"/>
            <person name="Wu L."/>
            <person name="Ma J."/>
        </authorList>
    </citation>
    <scope>NUCLEOTIDE SEQUENCE [LARGE SCALE GENOMIC DNA]</scope>
    <source>
        <strain evidence="7">KCTC 42875</strain>
    </source>
</reference>
<feature type="chain" id="PRO_5045101698" evidence="4">
    <location>
        <begin position="20"/>
        <end position="230"/>
    </location>
</feature>
<dbReference type="RefSeq" id="WP_386757704.1">
    <property type="nucleotide sequence ID" value="NZ_JBHRXK010000001.1"/>
</dbReference>
<comment type="subcellular location">
    <subcellularLocation>
        <location evidence="1">Membrane</location>
    </subcellularLocation>
</comment>